<dbReference type="OrthoDB" id="10442229at2759"/>
<evidence type="ECO:0000313" key="2">
    <source>
        <dbReference type="EMBL" id="POY74408.1"/>
    </source>
</evidence>
<feature type="compositionally biased region" description="Basic residues" evidence="1">
    <location>
        <begin position="326"/>
        <end position="335"/>
    </location>
</feature>
<comment type="caution">
    <text evidence="2">The sequence shown here is derived from an EMBL/GenBank/DDBJ whole genome shotgun (WGS) entry which is preliminary data.</text>
</comment>
<dbReference type="AlphaFoldDB" id="A0A2S5BCC0"/>
<sequence>MALTPSPAGPGDSLPRLDPGVIYPNLISFQVAVFRAFVLAGVEPVVASEDDVSPVVRCRLRADSTSTEIGSGSPCSFGVEGHRFKHDAERTQVFNIDSVHTCPEAARDARMYSYLSGVGTRTHDTRELLESLESEMARQEKVAAEAKTAAAAAAGTEAGRAGGPVRSPKGKERAEPEAGPSGTRNGDAPARGTSPAAIVERAQSEAGGDDDNFQYASPLGGEPAPRDDSERESPPLSPRAAGKKREARAPSPTGREKRLKPERLIAREKVAEEAPDGAPEQPEEASPALQADVAPEEEDGAPAGNEPAHAQPDHSLSPRRREQAKPRLRSQHLSL</sequence>
<evidence type="ECO:0000256" key="1">
    <source>
        <dbReference type="SAM" id="MobiDB-lite"/>
    </source>
</evidence>
<feature type="compositionally biased region" description="Basic and acidic residues" evidence="1">
    <location>
        <begin position="243"/>
        <end position="272"/>
    </location>
</feature>
<evidence type="ECO:0000313" key="3">
    <source>
        <dbReference type="Proteomes" id="UP000237144"/>
    </source>
</evidence>
<proteinExistence type="predicted"/>
<dbReference type="EMBL" id="PJQD01000025">
    <property type="protein sequence ID" value="POY74408.1"/>
    <property type="molecule type" value="Genomic_DNA"/>
</dbReference>
<reference evidence="2 3" key="1">
    <citation type="journal article" date="2018" name="Front. Microbiol.">
        <title>Prospects for Fungal Bioremediation of Acidic Radioactive Waste Sites: Characterization and Genome Sequence of Rhodotorula taiwanensis MD1149.</title>
        <authorList>
            <person name="Tkavc R."/>
            <person name="Matrosova V.Y."/>
            <person name="Grichenko O.E."/>
            <person name="Gostincar C."/>
            <person name="Volpe R.P."/>
            <person name="Klimenkova P."/>
            <person name="Gaidamakova E.K."/>
            <person name="Zhou C.E."/>
            <person name="Stewart B.J."/>
            <person name="Lyman M.G."/>
            <person name="Malfatti S.A."/>
            <person name="Rubinfeld B."/>
            <person name="Courtot M."/>
            <person name="Singh J."/>
            <person name="Dalgard C.L."/>
            <person name="Hamilton T."/>
            <person name="Frey K.G."/>
            <person name="Gunde-Cimerman N."/>
            <person name="Dugan L."/>
            <person name="Daly M.J."/>
        </authorList>
    </citation>
    <scope>NUCLEOTIDE SEQUENCE [LARGE SCALE GENOMIC DNA]</scope>
    <source>
        <strain evidence="2 3">MD1149</strain>
    </source>
</reference>
<gene>
    <name evidence="2" type="ORF">BMF94_2602</name>
</gene>
<feature type="compositionally biased region" description="Low complexity" evidence="1">
    <location>
        <begin position="145"/>
        <end position="159"/>
    </location>
</feature>
<name>A0A2S5BCC0_9BASI</name>
<protein>
    <submittedName>
        <fullName evidence="2">Uncharacterized protein</fullName>
    </submittedName>
</protein>
<accession>A0A2S5BCC0</accession>
<feature type="region of interest" description="Disordered" evidence="1">
    <location>
        <begin position="139"/>
        <end position="335"/>
    </location>
</feature>
<keyword evidence="3" id="KW-1185">Reference proteome</keyword>
<dbReference type="Proteomes" id="UP000237144">
    <property type="component" value="Unassembled WGS sequence"/>
</dbReference>
<organism evidence="2 3">
    <name type="scientific">Rhodotorula taiwanensis</name>
    <dbReference type="NCBI Taxonomy" id="741276"/>
    <lineage>
        <taxon>Eukaryota</taxon>
        <taxon>Fungi</taxon>
        <taxon>Dikarya</taxon>
        <taxon>Basidiomycota</taxon>
        <taxon>Pucciniomycotina</taxon>
        <taxon>Microbotryomycetes</taxon>
        <taxon>Sporidiobolales</taxon>
        <taxon>Sporidiobolaceae</taxon>
        <taxon>Rhodotorula</taxon>
    </lineage>
</organism>
<feature type="compositionally biased region" description="Basic and acidic residues" evidence="1">
    <location>
        <begin position="224"/>
        <end position="233"/>
    </location>
</feature>